<protein>
    <submittedName>
        <fullName evidence="1">Uncharacterized protein</fullName>
    </submittedName>
</protein>
<sequence>MQTKEKKNIFKPTNKILEAYTDLPWMIPQDKQSFKHFVDYLNFIFYEGAEKDKLRFLTEHGGVLEGSDCDFIWCIKHLRNKWLHHDVEHGKESDIRKSWKEVSDKLTWLGLNHTPIQEKDFRLLHRFLLKEAESFLEKLLEKLIE</sequence>
<name>A0A1Z4V6Z5_9CYAN</name>
<dbReference type="Proteomes" id="UP000218702">
    <property type="component" value="Chromosome"/>
</dbReference>
<evidence type="ECO:0000313" key="2">
    <source>
        <dbReference type="Proteomes" id="UP000218702"/>
    </source>
</evidence>
<proteinExistence type="predicted"/>
<accession>A0A1Z4V6Z5</accession>
<dbReference type="EMBL" id="AP018316">
    <property type="protein sequence ID" value="BAZ87214.1"/>
    <property type="molecule type" value="Genomic_DNA"/>
</dbReference>
<dbReference type="OrthoDB" id="10007421at2"/>
<reference evidence="1 2" key="1">
    <citation type="submission" date="2017-06" db="EMBL/GenBank/DDBJ databases">
        <title>Genome sequencing of cyanobaciteial culture collection at National Institute for Environmental Studies (NIES).</title>
        <authorList>
            <person name="Hirose Y."/>
            <person name="Shimura Y."/>
            <person name="Fujisawa T."/>
            <person name="Nakamura Y."/>
            <person name="Kawachi M."/>
        </authorList>
    </citation>
    <scope>NUCLEOTIDE SEQUENCE [LARGE SCALE GENOMIC DNA]</scope>
    <source>
        <strain evidence="1 2">NIES-806</strain>
    </source>
</reference>
<organism evidence="1 2">
    <name type="scientific">Dolichospermum compactum NIES-806</name>
    <dbReference type="NCBI Taxonomy" id="1973481"/>
    <lineage>
        <taxon>Bacteria</taxon>
        <taxon>Bacillati</taxon>
        <taxon>Cyanobacteriota</taxon>
        <taxon>Cyanophyceae</taxon>
        <taxon>Nostocales</taxon>
        <taxon>Aphanizomenonaceae</taxon>
        <taxon>Dolichospermum</taxon>
        <taxon>Dolichospermum compactum</taxon>
    </lineage>
</organism>
<keyword evidence="2" id="KW-1185">Reference proteome</keyword>
<dbReference type="RefSeq" id="WP_096669126.1">
    <property type="nucleotide sequence ID" value="NZ_AP018316.1"/>
</dbReference>
<dbReference type="AlphaFoldDB" id="A0A1Z4V6Z5"/>
<evidence type="ECO:0000313" key="1">
    <source>
        <dbReference type="EMBL" id="BAZ87214.1"/>
    </source>
</evidence>
<dbReference type="KEGG" id="dcm:NIES806_34350"/>
<gene>
    <name evidence="1" type="ORF">NIES806_34350</name>
</gene>